<name>A0A0F9K0Y0_9ZZZZ</name>
<organism evidence="1">
    <name type="scientific">marine sediment metagenome</name>
    <dbReference type="NCBI Taxonomy" id="412755"/>
    <lineage>
        <taxon>unclassified sequences</taxon>
        <taxon>metagenomes</taxon>
        <taxon>ecological metagenomes</taxon>
    </lineage>
</organism>
<dbReference type="EMBL" id="LAZR01016366">
    <property type="protein sequence ID" value="KKM04833.1"/>
    <property type="molecule type" value="Genomic_DNA"/>
</dbReference>
<comment type="caution">
    <text evidence="1">The sequence shown here is derived from an EMBL/GenBank/DDBJ whole genome shotgun (WGS) entry which is preliminary data.</text>
</comment>
<reference evidence="1" key="1">
    <citation type="journal article" date="2015" name="Nature">
        <title>Complex archaea that bridge the gap between prokaryotes and eukaryotes.</title>
        <authorList>
            <person name="Spang A."/>
            <person name="Saw J.H."/>
            <person name="Jorgensen S.L."/>
            <person name="Zaremba-Niedzwiedzka K."/>
            <person name="Martijn J."/>
            <person name="Lind A.E."/>
            <person name="van Eijk R."/>
            <person name="Schleper C."/>
            <person name="Guy L."/>
            <person name="Ettema T.J."/>
        </authorList>
    </citation>
    <scope>NUCLEOTIDE SEQUENCE</scope>
</reference>
<gene>
    <name evidence="1" type="ORF">LCGC14_1760240</name>
</gene>
<protein>
    <submittedName>
        <fullName evidence="1">Uncharacterized protein</fullName>
    </submittedName>
</protein>
<sequence length="199" mass="21963">MPPKPSRSQQQHRRNLRQSVRIATSSIRRAVSQASPAQRRQLQKEGFSPRAVIVTEKRHIAVPEAVAWASSPITFRASSATGKLVTTRVRSVGQHEVAHILGAGHPAIAATRTDATSTGIGMRQAPLAEKKSASFRLQRRVRRAVSVEARKTDKSIQGFNTPQLTKVIRGGTPAQQKRARMLARKLGRRVKSKKRGIDF</sequence>
<evidence type="ECO:0000313" key="1">
    <source>
        <dbReference type="EMBL" id="KKM04833.1"/>
    </source>
</evidence>
<dbReference type="AlphaFoldDB" id="A0A0F9K0Y0"/>
<proteinExistence type="predicted"/>
<accession>A0A0F9K0Y0</accession>